<dbReference type="InterPro" id="IPR011042">
    <property type="entry name" value="6-blade_b-propeller_TolB-like"/>
</dbReference>
<dbReference type="OrthoDB" id="6099347at2759"/>
<dbReference type="Gene3D" id="2.120.10.30">
    <property type="entry name" value="TolB, C-terminal domain"/>
    <property type="match status" value="2"/>
</dbReference>
<evidence type="ECO:0000313" key="2">
    <source>
        <dbReference type="RefSeq" id="XP_022300870.1"/>
    </source>
</evidence>
<organism evidence="1 2">
    <name type="scientific">Crassostrea virginica</name>
    <name type="common">Eastern oyster</name>
    <dbReference type="NCBI Taxonomy" id="6565"/>
    <lineage>
        <taxon>Eukaryota</taxon>
        <taxon>Metazoa</taxon>
        <taxon>Spiralia</taxon>
        <taxon>Lophotrochozoa</taxon>
        <taxon>Mollusca</taxon>
        <taxon>Bivalvia</taxon>
        <taxon>Autobranchia</taxon>
        <taxon>Pteriomorphia</taxon>
        <taxon>Ostreida</taxon>
        <taxon>Ostreoidea</taxon>
        <taxon>Ostreidae</taxon>
        <taxon>Crassostrea</taxon>
    </lineage>
</organism>
<evidence type="ECO:0000313" key="1">
    <source>
        <dbReference type="Proteomes" id="UP000694844"/>
    </source>
</evidence>
<dbReference type="SUPFAM" id="SSF101898">
    <property type="entry name" value="NHL repeat"/>
    <property type="match status" value="1"/>
</dbReference>
<reference evidence="2" key="1">
    <citation type="submission" date="2025-08" db="UniProtKB">
        <authorList>
            <consortium name="RefSeq"/>
        </authorList>
    </citation>
    <scope>IDENTIFICATION</scope>
    <source>
        <tissue evidence="2">Whole sample</tissue>
    </source>
</reference>
<dbReference type="AlphaFoldDB" id="A0A8B8BBR7"/>
<dbReference type="GeneID" id="111109074"/>
<dbReference type="GO" id="GO:0008270">
    <property type="term" value="F:zinc ion binding"/>
    <property type="evidence" value="ECO:0007669"/>
    <property type="project" value="UniProtKB-KW"/>
</dbReference>
<dbReference type="RefSeq" id="XP_022300870.1">
    <property type="nucleotide sequence ID" value="XM_022445162.1"/>
</dbReference>
<name>A0A8B8BBR7_CRAVI</name>
<proteinExistence type="predicted"/>
<dbReference type="GO" id="GO:0000209">
    <property type="term" value="P:protein polyubiquitination"/>
    <property type="evidence" value="ECO:0007669"/>
    <property type="project" value="TreeGrafter"/>
</dbReference>
<dbReference type="PANTHER" id="PTHR24104">
    <property type="entry name" value="E3 UBIQUITIN-PROTEIN LIGASE NHLRC1-RELATED"/>
    <property type="match status" value="1"/>
</dbReference>
<dbReference type="GO" id="GO:0043161">
    <property type="term" value="P:proteasome-mediated ubiquitin-dependent protein catabolic process"/>
    <property type="evidence" value="ECO:0007669"/>
    <property type="project" value="TreeGrafter"/>
</dbReference>
<accession>A0A8B8BBR7</accession>
<dbReference type="InterPro" id="IPR050952">
    <property type="entry name" value="TRIM-NHL_E3_ligases"/>
</dbReference>
<sequence>MATKERRCLGTRLAMWCKICRFVSKRYNLYKEVTRPGSINTCSRHDRLRQASKQQLPTSLTMEDPMYSLQDVIRSFGEHVQHRKEDLPKTMAEKTELIRKDLQELEESIYPKYQEAATNIPVQRADVNKHSQKLTTALGKHGEVLHTEIDTIIQGMKSDIDDMDAQHIAAIDEQEVAINKTRIQELACSVPSDLTNLHPSGDHREQIHQQIGSLSELAITFTVGTLFDKPRILTDIQTENRYLDRVSCLSDSELWTCSDSDNILRLYNLQGELLRSVHTKSGNKPRDIAVTRSGGLMYADYKDRSINLVSGTQIQTLITLRGWRPYNLCSTSSGDLLVIMTSDDREQTKVVRYLGSTKKQTIQWDDQGKPLYAPGYYYKYLSENRNSDICVADRRARAVVVVSAAGKLRFRYTGPPSTPRESIAPRGITTDSQANILTSDHVNHRIHIIDQDGLFLRFIHNCGLQDPLGLCVDSRDNLFVAEWGTGKVKKLQYYK</sequence>
<gene>
    <name evidence="2" type="primary">LOC111109074</name>
</gene>
<protein>
    <submittedName>
        <fullName evidence="2">Uncharacterized protein LOC111109074</fullName>
    </submittedName>
</protein>
<keyword evidence="1" id="KW-1185">Reference proteome</keyword>
<dbReference type="GO" id="GO:0061630">
    <property type="term" value="F:ubiquitin protein ligase activity"/>
    <property type="evidence" value="ECO:0007669"/>
    <property type="project" value="TreeGrafter"/>
</dbReference>
<dbReference type="PANTHER" id="PTHR24104:SF25">
    <property type="entry name" value="PROTEIN LIN-41"/>
    <property type="match status" value="1"/>
</dbReference>
<dbReference type="KEGG" id="cvn:111109074"/>
<dbReference type="Proteomes" id="UP000694844">
    <property type="component" value="Chromosome 8"/>
</dbReference>